<protein>
    <submittedName>
        <fullName evidence="1">Uncharacterized protein</fullName>
    </submittedName>
</protein>
<dbReference type="GeneID" id="64692060"/>
<keyword evidence="2" id="KW-1185">Reference proteome</keyword>
<proteinExistence type="predicted"/>
<gene>
    <name evidence="1" type="ORF">F5147DRAFT_430045</name>
</gene>
<comment type="caution">
    <text evidence="1">The sequence shown here is derived from an EMBL/GenBank/DDBJ whole genome shotgun (WGS) entry which is preliminary data.</text>
</comment>
<name>A0A9P7JXP5_9AGAM</name>
<dbReference type="Proteomes" id="UP000823399">
    <property type="component" value="Unassembled WGS sequence"/>
</dbReference>
<reference evidence="1" key="1">
    <citation type="journal article" date="2020" name="New Phytol.">
        <title>Comparative genomics reveals dynamic genome evolution in host specialist ectomycorrhizal fungi.</title>
        <authorList>
            <person name="Lofgren L.A."/>
            <person name="Nguyen N.H."/>
            <person name="Vilgalys R."/>
            <person name="Ruytinx J."/>
            <person name="Liao H.L."/>
            <person name="Branco S."/>
            <person name="Kuo A."/>
            <person name="LaButti K."/>
            <person name="Lipzen A."/>
            <person name="Andreopoulos W."/>
            <person name="Pangilinan J."/>
            <person name="Riley R."/>
            <person name="Hundley H."/>
            <person name="Na H."/>
            <person name="Barry K."/>
            <person name="Grigoriev I.V."/>
            <person name="Stajich J.E."/>
            <person name="Kennedy P.G."/>
        </authorList>
    </citation>
    <scope>NUCLEOTIDE SEQUENCE</scope>
    <source>
        <strain evidence="1">FC423</strain>
    </source>
</reference>
<sequence>MYQFIKKVSEQCGIPFCTISEYLGNTFNIVFEGLKNWFPPPGEAPGHEERMAMTDAVFDRVEEYSLQVAGGLGVNNTRLQSLTGSLKSAVKHIVTIGDFKEQHPYLAWLPDIAIGMLLSQGFLPIRILRIVKAKIVMWLLWYSIDLVVRKRR</sequence>
<organism evidence="1 2">
    <name type="scientific">Suillus discolor</name>
    <dbReference type="NCBI Taxonomy" id="1912936"/>
    <lineage>
        <taxon>Eukaryota</taxon>
        <taxon>Fungi</taxon>
        <taxon>Dikarya</taxon>
        <taxon>Basidiomycota</taxon>
        <taxon>Agaricomycotina</taxon>
        <taxon>Agaricomycetes</taxon>
        <taxon>Agaricomycetidae</taxon>
        <taxon>Boletales</taxon>
        <taxon>Suillineae</taxon>
        <taxon>Suillaceae</taxon>
        <taxon>Suillus</taxon>
    </lineage>
</organism>
<dbReference type="AlphaFoldDB" id="A0A9P7JXP5"/>
<dbReference type="OrthoDB" id="2645467at2759"/>
<dbReference type="RefSeq" id="XP_041296591.1">
    <property type="nucleotide sequence ID" value="XM_041429801.1"/>
</dbReference>
<dbReference type="EMBL" id="JABBWM010000009">
    <property type="protein sequence ID" value="KAG2114643.1"/>
    <property type="molecule type" value="Genomic_DNA"/>
</dbReference>
<accession>A0A9P7JXP5</accession>
<evidence type="ECO:0000313" key="1">
    <source>
        <dbReference type="EMBL" id="KAG2114643.1"/>
    </source>
</evidence>
<evidence type="ECO:0000313" key="2">
    <source>
        <dbReference type="Proteomes" id="UP000823399"/>
    </source>
</evidence>